<comment type="caution">
    <text evidence="1">The sequence shown here is derived from an EMBL/GenBank/DDBJ whole genome shotgun (WGS) entry which is preliminary data.</text>
</comment>
<evidence type="ECO:0000313" key="1">
    <source>
        <dbReference type="EMBL" id="TYR63881.1"/>
    </source>
</evidence>
<reference evidence="1 2" key="1">
    <citation type="submission" date="2019-08" db="EMBL/GenBank/DDBJ databases">
        <title>Draft genome for granaticin producer strain Streptomyces parvus C05.</title>
        <authorList>
            <person name="Gonzalez-Pimentel J.L."/>
        </authorList>
    </citation>
    <scope>NUCLEOTIDE SEQUENCE [LARGE SCALE GENOMIC DNA]</scope>
    <source>
        <strain evidence="1 2">C05</strain>
    </source>
</reference>
<dbReference type="RefSeq" id="WP_148902752.1">
    <property type="nucleotide sequence ID" value="NZ_VSZQ01000066.1"/>
</dbReference>
<sequence>MSLTVLVPENDVVLPPADEPRTPQWSPPLDAEGLWSVLERIKNWKPLDVEEVFDDLDTAIGDQTPPAAVTDTLVDRLRNHLKQLSNIAVADEQYPPTAEMLRLVVRGVPLREECVPADYQQAVGLARRLAFVTSDLVEELIEARYINEAE</sequence>
<accession>A0A5D4JEH7</accession>
<name>A0A5D4JEH7_9ACTN</name>
<keyword evidence="2" id="KW-1185">Reference proteome</keyword>
<dbReference type="AlphaFoldDB" id="A0A5D4JEH7"/>
<dbReference type="Pfam" id="PF19979">
    <property type="entry name" value="DUF6415"/>
    <property type="match status" value="1"/>
</dbReference>
<proteinExistence type="predicted"/>
<evidence type="ECO:0000313" key="2">
    <source>
        <dbReference type="Proteomes" id="UP000323242"/>
    </source>
</evidence>
<gene>
    <name evidence="1" type="ORF">FY004_14380</name>
</gene>
<organism evidence="1 2">
    <name type="scientific">Streptomyces parvus</name>
    <dbReference type="NCBI Taxonomy" id="66428"/>
    <lineage>
        <taxon>Bacteria</taxon>
        <taxon>Bacillati</taxon>
        <taxon>Actinomycetota</taxon>
        <taxon>Actinomycetes</taxon>
        <taxon>Kitasatosporales</taxon>
        <taxon>Streptomycetaceae</taxon>
        <taxon>Streptomyces</taxon>
    </lineage>
</organism>
<dbReference type="InterPro" id="IPR046300">
    <property type="entry name" value="DUF6415"/>
</dbReference>
<dbReference type="EMBL" id="VSZQ01000066">
    <property type="protein sequence ID" value="TYR63881.1"/>
    <property type="molecule type" value="Genomic_DNA"/>
</dbReference>
<protein>
    <submittedName>
        <fullName evidence="1">Uncharacterized protein</fullName>
    </submittedName>
</protein>
<dbReference type="Proteomes" id="UP000323242">
    <property type="component" value="Unassembled WGS sequence"/>
</dbReference>